<dbReference type="Proteomes" id="UP000004705">
    <property type="component" value="Chromosome"/>
</dbReference>
<reference evidence="2 3" key="1">
    <citation type="journal article" date="2012" name="Stand. Genomic Sci.">
        <title>Genome sequence of the soil bacterium Saccharomonospora azurea type strain (NA-128(T)).</title>
        <authorList>
            <person name="Klenk H.P."/>
            <person name="Held B."/>
            <person name="Lucas S."/>
            <person name="Lapidus A."/>
            <person name="Copeland A."/>
            <person name="Hammon N."/>
            <person name="Pitluck S."/>
            <person name="Goodwin L.A."/>
            <person name="Han C."/>
            <person name="Tapia R."/>
            <person name="Brambilla E.M."/>
            <person name="Potter G."/>
            <person name="Land M."/>
            <person name="Ivanova N."/>
            <person name="Rohde M."/>
            <person name="Goker M."/>
            <person name="Detter J.C."/>
            <person name="Kyrpides N.C."/>
            <person name="Woyke T."/>
        </authorList>
    </citation>
    <scope>NUCLEOTIDE SEQUENCE [LARGE SCALE GENOMIC DNA]</scope>
    <source>
        <strain evidence="2 3">NA-128</strain>
    </source>
</reference>
<name>H8G540_9PSEU</name>
<dbReference type="InterPro" id="IPR028961">
    <property type="entry name" value="Imm21"/>
</dbReference>
<accession>H8G540</accession>
<organism evidence="2 3">
    <name type="scientific">Saccharomonospora azurea NA-128</name>
    <dbReference type="NCBI Taxonomy" id="882081"/>
    <lineage>
        <taxon>Bacteria</taxon>
        <taxon>Bacillati</taxon>
        <taxon>Actinomycetota</taxon>
        <taxon>Actinomycetes</taxon>
        <taxon>Pseudonocardiales</taxon>
        <taxon>Pseudonocardiaceae</taxon>
        <taxon>Saccharomonospora</taxon>
    </lineage>
</organism>
<dbReference type="AlphaFoldDB" id="H8G540"/>
<dbReference type="Pfam" id="PF15589">
    <property type="entry name" value="Imm21"/>
    <property type="match status" value="1"/>
</dbReference>
<dbReference type="RefSeq" id="WP_005445083.1">
    <property type="nucleotide sequence ID" value="NZ_CM001466.1"/>
</dbReference>
<feature type="compositionally biased region" description="Polar residues" evidence="1">
    <location>
        <begin position="125"/>
        <end position="135"/>
    </location>
</feature>
<evidence type="ECO:0000313" key="3">
    <source>
        <dbReference type="Proteomes" id="UP000004705"/>
    </source>
</evidence>
<gene>
    <name evidence="2" type="ORF">SacazDRAFT_04379</name>
</gene>
<dbReference type="EMBL" id="CM001466">
    <property type="protein sequence ID" value="EHY91219.1"/>
    <property type="molecule type" value="Genomic_DNA"/>
</dbReference>
<sequence>MLSGSGCAHVPGEGASVAEGDAQALVLADEPATTGYLPEHRVFPRWLAADSEAGLRAAAETVLADLTTEREECGMWVSDGPAVLMDSAEAGADLVVEYSWGELPDQAPVPLPVGGPSTWRWTRTTGSAWSSSCPPTTEREPAPGPPTMTLRALCETTAVGRVIDTGLLHGAEAAEGHLVDAKGNAPRDSPDVSAVGGRATAGRGARSVGRERSVIRPLAPTRFRSAAPTTA</sequence>
<proteinExistence type="predicted"/>
<evidence type="ECO:0000313" key="2">
    <source>
        <dbReference type="EMBL" id="EHY91219.1"/>
    </source>
</evidence>
<dbReference type="HOGENOM" id="CLU_1199080_0_0_11"/>
<evidence type="ECO:0000256" key="1">
    <source>
        <dbReference type="SAM" id="MobiDB-lite"/>
    </source>
</evidence>
<protein>
    <submittedName>
        <fullName evidence="2">Uncharacterized protein</fullName>
    </submittedName>
</protein>
<feature type="compositionally biased region" description="Low complexity" evidence="1">
    <location>
        <begin position="192"/>
        <end position="207"/>
    </location>
</feature>
<feature type="region of interest" description="Disordered" evidence="1">
    <location>
        <begin position="125"/>
        <end position="145"/>
    </location>
</feature>
<keyword evidence="3" id="KW-1185">Reference proteome</keyword>
<feature type="region of interest" description="Disordered" evidence="1">
    <location>
        <begin position="180"/>
        <end position="231"/>
    </location>
</feature>